<sequence>MGDAMLLNMMMCDNNGRHSSRDDHYYDLSPPTRRTISPAWKLFLRASGVACGIVMVAVTITSKELDLVMKGICLVASLIVPVVSFGITQDPVG</sequence>
<accession>A0ABC8YPT1</accession>
<keyword evidence="1" id="KW-0812">Transmembrane</keyword>
<keyword evidence="1" id="KW-0472">Membrane</keyword>
<reference evidence="2 5" key="2">
    <citation type="submission" date="2024-10" db="EMBL/GenBank/DDBJ databases">
        <authorList>
            <person name="Ryan C."/>
        </authorList>
    </citation>
    <scope>NUCLEOTIDE SEQUENCE [LARGE SCALE GENOMIC DNA]</scope>
</reference>
<gene>
    <name evidence="2" type="ORF">URODEC1_LOCUS35926</name>
    <name evidence="3" type="ORF">URODEC1_LOCUS44147</name>
    <name evidence="4" type="ORF">URODEC1_LOCUS51437</name>
</gene>
<evidence type="ECO:0000313" key="5">
    <source>
        <dbReference type="Proteomes" id="UP001497457"/>
    </source>
</evidence>
<dbReference type="AlphaFoldDB" id="A0ABC8YPT1"/>
<name>A0ABC8YPT1_9POAL</name>
<dbReference type="Proteomes" id="UP001497457">
    <property type="component" value="Chromosome 20rd"/>
</dbReference>
<organism evidence="2 5">
    <name type="scientific">Urochloa decumbens</name>
    <dbReference type="NCBI Taxonomy" id="240449"/>
    <lineage>
        <taxon>Eukaryota</taxon>
        <taxon>Viridiplantae</taxon>
        <taxon>Streptophyta</taxon>
        <taxon>Embryophyta</taxon>
        <taxon>Tracheophyta</taxon>
        <taxon>Spermatophyta</taxon>
        <taxon>Magnoliopsida</taxon>
        <taxon>Liliopsida</taxon>
        <taxon>Poales</taxon>
        <taxon>Poaceae</taxon>
        <taxon>PACMAD clade</taxon>
        <taxon>Panicoideae</taxon>
        <taxon>Panicodae</taxon>
        <taxon>Paniceae</taxon>
        <taxon>Melinidinae</taxon>
        <taxon>Urochloa</taxon>
    </lineage>
</organism>
<feature type="transmembrane region" description="Helical" evidence="1">
    <location>
        <begin position="67"/>
        <end position="87"/>
    </location>
</feature>
<feature type="transmembrane region" description="Helical" evidence="1">
    <location>
        <begin position="42"/>
        <end position="61"/>
    </location>
</feature>
<dbReference type="Proteomes" id="UP001497457">
    <property type="component" value="Chromosome 19rd"/>
</dbReference>
<proteinExistence type="predicted"/>
<keyword evidence="1" id="KW-1133">Transmembrane helix</keyword>
<dbReference type="EMBL" id="OZ075130">
    <property type="protein sequence ID" value="CAL4972703.1"/>
    <property type="molecule type" value="Genomic_DNA"/>
</dbReference>
<reference evidence="5" key="1">
    <citation type="submission" date="2024-06" db="EMBL/GenBank/DDBJ databases">
        <authorList>
            <person name="Ryan C."/>
        </authorList>
    </citation>
    <scope>NUCLEOTIDE SEQUENCE [LARGE SCALE GENOMIC DNA]</scope>
</reference>
<dbReference type="EMBL" id="OZ075129">
    <property type="protein sequence ID" value="CAL4960018.1"/>
    <property type="molecule type" value="Genomic_DNA"/>
</dbReference>
<keyword evidence="5" id="KW-1185">Reference proteome</keyword>
<evidence type="ECO:0000313" key="2">
    <source>
        <dbReference type="EMBL" id="CAL4946179.1"/>
    </source>
</evidence>
<protein>
    <submittedName>
        <fullName evidence="2">Uncharacterized protein</fullName>
    </submittedName>
</protein>
<evidence type="ECO:0000313" key="4">
    <source>
        <dbReference type="EMBL" id="CAL4972703.1"/>
    </source>
</evidence>
<dbReference type="EMBL" id="OZ075127">
    <property type="protein sequence ID" value="CAL4946179.1"/>
    <property type="molecule type" value="Genomic_DNA"/>
</dbReference>
<evidence type="ECO:0000256" key="1">
    <source>
        <dbReference type="SAM" id="Phobius"/>
    </source>
</evidence>
<evidence type="ECO:0000313" key="3">
    <source>
        <dbReference type="EMBL" id="CAL4960018.1"/>
    </source>
</evidence>
<dbReference type="Proteomes" id="UP001497457">
    <property type="component" value="Chromosome 17b"/>
</dbReference>